<dbReference type="eggNOG" id="ENOG5030T1C">
    <property type="taxonomic scope" value="Bacteria"/>
</dbReference>
<gene>
    <name evidence="2" type="ORF">Lsai_2861</name>
</gene>
<dbReference type="RefSeq" id="WP_027272569.1">
    <property type="nucleotide sequence ID" value="NZ_CAAAJE010000013.1"/>
</dbReference>
<dbReference type="OrthoDB" id="5650760at2"/>
<dbReference type="EMBL" id="LNYV01000036">
    <property type="protein sequence ID" value="KTD55269.1"/>
    <property type="molecule type" value="Genomic_DNA"/>
</dbReference>
<organism evidence="2 3">
    <name type="scientific">Legionella sainthelensi</name>
    <dbReference type="NCBI Taxonomy" id="28087"/>
    <lineage>
        <taxon>Bacteria</taxon>
        <taxon>Pseudomonadati</taxon>
        <taxon>Pseudomonadota</taxon>
        <taxon>Gammaproteobacteria</taxon>
        <taxon>Legionellales</taxon>
        <taxon>Legionellaceae</taxon>
        <taxon>Legionella</taxon>
    </lineage>
</organism>
<sequence length="759" mass="87567">MQSKKEKNKRVVSIPTVKKIVDFTHEFELLMRTDLTRQNLNKPASAAYDRVKKEITDAEEELNKIKTKKGNAKKKATLNETILKKKKWLSDVDDEESKNFLPLWSAMFHGYMVDLVVNHKEHVRKQGLVVKAASEEFVKLLSTVLAQDIQIEGKTYTASELKEYKSVFNRFSESIKTIVIEDKKEITLKRIRKTLYGHDLTIEHDCNGHAIYTQIYKEKNQLIITHCNRGNGQRSNYNLVYRINTAGLDLNKLRTVIETITGLGVVNGSEDSYKRFYDQYDKTLKDLGFSFSWGKHVKSQKIGNCVLANLKGLLKERVPEDVYKWCTTQMRELSTLQHVINPMLESAKNLTNKPLNIDTDGEFFHLRQLIDYIFDKSVEGIVNSYFGNTRKSEALKKAFKALGNYENAINENKALSSACRVDIKNYIHSKIDAYKKISIKPEMRKPEIFYQVLWNEAEKISSSSSDDSRPKEFFKHLITKAASNPHFFSEVYDSFNREKKENRGVLLKLVFTQAIEIIPDDSILNDPASITVYQESLRRILLKECEKTPCDQEFIAMLTNTHLTNIDPTLFVAASDAMKDRKNDANKHGTLQLLLDSTLKNSEFLDFFVRKKKPPASTFFKPQTQPQESVALSAFFKAAAEFIIDNTLPLTQEKLQLHIGKIFHNLIERKTDTDKVKRFLELFCYKQLIDSKKIDVKNITHWKNLHVLANECKQIDYCFPDALAVADSVLDGYHELKILTSKLTPKSIEKPLFDFRFGW</sequence>
<protein>
    <submittedName>
        <fullName evidence="2">Uncharacterized protein</fullName>
    </submittedName>
</protein>
<comment type="caution">
    <text evidence="2">The sequence shown here is derived from an EMBL/GenBank/DDBJ whole genome shotgun (WGS) entry which is preliminary data.</text>
</comment>
<name>A0A0W0YEG0_9GAMM</name>
<feature type="coiled-coil region" evidence="1">
    <location>
        <begin position="48"/>
        <end position="75"/>
    </location>
</feature>
<dbReference type="Proteomes" id="UP000054621">
    <property type="component" value="Unassembled WGS sequence"/>
</dbReference>
<proteinExistence type="predicted"/>
<evidence type="ECO:0000313" key="2">
    <source>
        <dbReference type="EMBL" id="KTD55269.1"/>
    </source>
</evidence>
<reference evidence="2 3" key="1">
    <citation type="submission" date="2015-11" db="EMBL/GenBank/DDBJ databases">
        <title>Genomic analysis of 38 Legionella species identifies large and diverse effector repertoires.</title>
        <authorList>
            <person name="Burstein D."/>
            <person name="Amaro F."/>
            <person name="Zusman T."/>
            <person name="Lifshitz Z."/>
            <person name="Cohen O."/>
            <person name="Gilbert J.A."/>
            <person name="Pupko T."/>
            <person name="Shuman H.A."/>
            <person name="Segal G."/>
        </authorList>
    </citation>
    <scope>NUCLEOTIDE SEQUENCE [LARGE SCALE GENOMIC DNA]</scope>
    <source>
        <strain evidence="2 3">Mt.St.Helens-4</strain>
    </source>
</reference>
<dbReference type="PATRIC" id="fig|28087.4.peg.3075"/>
<evidence type="ECO:0000313" key="3">
    <source>
        <dbReference type="Proteomes" id="UP000054621"/>
    </source>
</evidence>
<evidence type="ECO:0000256" key="1">
    <source>
        <dbReference type="SAM" id="Coils"/>
    </source>
</evidence>
<dbReference type="AlphaFoldDB" id="A0A0W0YEG0"/>
<keyword evidence="1" id="KW-0175">Coiled coil</keyword>
<accession>A0A0W0YEG0</accession>